<protein>
    <submittedName>
        <fullName evidence="5">Bud4 protein</fullName>
    </submittedName>
</protein>
<gene>
    <name evidence="5" type="ORF">DAKH74_022620</name>
</gene>
<dbReference type="Pfam" id="PF00169">
    <property type="entry name" value="PH"/>
    <property type="match status" value="1"/>
</dbReference>
<feature type="compositionally biased region" description="Polar residues" evidence="3">
    <location>
        <begin position="319"/>
        <end position="338"/>
    </location>
</feature>
<dbReference type="PANTHER" id="PTHR36100">
    <property type="entry name" value="BUD SITE SELECTION PROTEIN 4"/>
    <property type="match status" value="1"/>
</dbReference>
<evidence type="ECO:0000313" key="6">
    <source>
        <dbReference type="Proteomes" id="UP001377567"/>
    </source>
</evidence>
<keyword evidence="6" id="KW-1185">Reference proteome</keyword>
<dbReference type="PANTHER" id="PTHR36100:SF1">
    <property type="entry name" value="BUD SITE SELECTION PROTEIN 4"/>
    <property type="match status" value="1"/>
</dbReference>
<evidence type="ECO:0000259" key="4">
    <source>
        <dbReference type="PROSITE" id="PS50003"/>
    </source>
</evidence>
<dbReference type="GO" id="GO:0005525">
    <property type="term" value="F:GTP binding"/>
    <property type="evidence" value="ECO:0007669"/>
    <property type="project" value="TreeGrafter"/>
</dbReference>
<dbReference type="GO" id="GO:0097271">
    <property type="term" value="P:protein localization to bud neck"/>
    <property type="evidence" value="ECO:0007669"/>
    <property type="project" value="TreeGrafter"/>
</dbReference>
<dbReference type="InterPro" id="IPR001849">
    <property type="entry name" value="PH_domain"/>
</dbReference>
<feature type="region of interest" description="Disordered" evidence="3">
    <location>
        <begin position="573"/>
        <end position="640"/>
    </location>
</feature>
<evidence type="ECO:0000313" key="5">
    <source>
        <dbReference type="EMBL" id="GMM55646.1"/>
    </source>
</evidence>
<feature type="region of interest" description="Disordered" evidence="3">
    <location>
        <begin position="25"/>
        <end position="82"/>
    </location>
</feature>
<feature type="compositionally biased region" description="Acidic residues" evidence="3">
    <location>
        <begin position="30"/>
        <end position="41"/>
    </location>
</feature>
<dbReference type="GO" id="GO:0000142">
    <property type="term" value="C:cellular bud neck contractile ring"/>
    <property type="evidence" value="ECO:0007669"/>
    <property type="project" value="TreeGrafter"/>
</dbReference>
<keyword evidence="2" id="KW-0131">Cell cycle</keyword>
<dbReference type="InterPro" id="IPR011993">
    <property type="entry name" value="PH-like_dom_sf"/>
</dbReference>
<dbReference type="PROSITE" id="PS50003">
    <property type="entry name" value="PH_DOMAIN"/>
    <property type="match status" value="1"/>
</dbReference>
<sequence length="1281" mass="143453">MDSESTVNLLIQDINNEVDVDVASRIESDAGMDVEEREEPLDLPGSNSGSSLASVKHVNLSHAFEDPSDTSTDIERKNSPQLDAPVKMFPKVAADIVTPNLTTLATEVMSGPTLASSSNQVYKNRSPTASTERLKAMLENEQAEEELELDNRDIEKEPTAPKRFSLEMSKPLLPYESRETDGTSIMRIETTSDADYLDNSFMMSPDTYNQQSPQVIQSPSRIPLTNTIKINQFAMNPVSPDDMVLLSPTIPESRRVHSTTESSDTDAIPMSQRNLPSIPPTPEMSALEFIDDVEQTEEPFSQKYNTRIFSLATSLADASNVNPPIPTETFQDDTSNGESESDMIDNLNLSDGSGQKVPLVGNDSAFTDDNNELLRDDLEVLDTGSASISEEDSEPEIFVNIDKQTEYTEQKIIEAKSEIEEFMNSEVKQDDVADLPENHGIDTSSDMSGSESVDNNTFEPNVIASLNESSSDTSVSDNKTSLLQGNEESSILAMEESKTEENNEVLPNLILQDISTTESTESEQLMEQNVKDDIIEEPAKSIIADEVESKNIHISNSSMNDQSEMIPEISSNVSHHDISSAEDQNYSSDVTHSSLTDNENILKENKIDQTLPEITGFEPLHMESPFDTDGDDSFGSSKSVEATAPSNYLSVWHSQHSIPDYTPKLKRVAQKSTVPDVVSERISSFSFKPKLIHGSKIHYSDSKYKISNEENNTEANSIPKSLSQDFEDLLNKISTDNQSLHESFAPSSGHLNIWKDEDETTTFNREEVIEKLANRALAMEQIISHDPDMIVKSQDNNVVVGKADSIRSIEIESDVNSAYGTGKFYGSTLSTPSNLVPQLSDTDYATKRPVSPLKILTSRSNSPRKEPYKSPLFTNMISARVSKKLPNKEPIVDDKPDQEDVESYMSIAMIKDIKNLDVTDDFIANDQKEGEVSDKGLLYIHLDQIKVDLSDVSRHKAKFSLEIDNGINVTNTEWTSLNSDKELLLDKELEIPIRELNEKLHLTLKCKYERPEYELYEVMEKIRTGKKYGGLGKANYKYEKRYKQKALKQDPWDYIFGADGSLGSTQLLIDNTFLEKTEYKEVKNIVFSLKNKWSRIAPTSKETSNSPIKRKPYSVGELSISTCYLKRTSELERFPKSLRLVHEMTKRLKIQEEIRKEGALFQEGGDVGGVIKKRYFRLAGNSLIGFHEISGKPKISINLLKAVDVIDNNDFQGKGANNRDFTNLILFGESFKVVFNDGECISFYSDTSPQETREWYNKIKQSVALNAVYQPWVKQMVKLEA</sequence>
<dbReference type="Proteomes" id="UP001377567">
    <property type="component" value="Unassembled WGS sequence"/>
</dbReference>
<dbReference type="SMART" id="SM00233">
    <property type="entry name" value="PH"/>
    <property type="match status" value="1"/>
</dbReference>
<feature type="region of interest" description="Disordered" evidence="3">
    <location>
        <begin position="319"/>
        <end position="355"/>
    </location>
</feature>
<dbReference type="SUPFAM" id="SSF50729">
    <property type="entry name" value="PH domain-like"/>
    <property type="match status" value="1"/>
</dbReference>
<evidence type="ECO:0000256" key="1">
    <source>
        <dbReference type="ARBA" id="ARBA00022618"/>
    </source>
</evidence>
<evidence type="ECO:0000256" key="3">
    <source>
        <dbReference type="SAM" id="MobiDB-lite"/>
    </source>
</evidence>
<feature type="compositionally biased region" description="Polar residues" evidence="3">
    <location>
        <begin position="441"/>
        <end position="457"/>
    </location>
</feature>
<comment type="caution">
    <text evidence="5">The sequence shown here is derived from an EMBL/GenBank/DDBJ whole genome shotgun (WGS) entry which is preliminary data.</text>
</comment>
<keyword evidence="1" id="KW-0132">Cell division</keyword>
<feature type="domain" description="PH" evidence="4">
    <location>
        <begin position="1153"/>
        <end position="1264"/>
    </location>
</feature>
<organism evidence="5 6">
    <name type="scientific">Maudiozyma humilis</name>
    <name type="common">Sour dough yeast</name>
    <name type="synonym">Kazachstania humilis</name>
    <dbReference type="NCBI Taxonomy" id="51915"/>
    <lineage>
        <taxon>Eukaryota</taxon>
        <taxon>Fungi</taxon>
        <taxon>Dikarya</taxon>
        <taxon>Ascomycota</taxon>
        <taxon>Saccharomycotina</taxon>
        <taxon>Saccharomycetes</taxon>
        <taxon>Saccharomycetales</taxon>
        <taxon>Saccharomycetaceae</taxon>
        <taxon>Maudiozyma</taxon>
    </lineage>
</organism>
<feature type="compositionally biased region" description="Polar residues" evidence="3">
    <location>
        <begin position="581"/>
        <end position="599"/>
    </location>
</feature>
<reference evidence="5 6" key="1">
    <citation type="journal article" date="2023" name="Elife">
        <title>Identification of key yeast species and microbe-microbe interactions impacting larval growth of Drosophila in the wild.</title>
        <authorList>
            <person name="Mure A."/>
            <person name="Sugiura Y."/>
            <person name="Maeda R."/>
            <person name="Honda K."/>
            <person name="Sakurai N."/>
            <person name="Takahashi Y."/>
            <person name="Watada M."/>
            <person name="Katoh T."/>
            <person name="Gotoh A."/>
            <person name="Gotoh Y."/>
            <person name="Taniguchi I."/>
            <person name="Nakamura K."/>
            <person name="Hayashi T."/>
            <person name="Katayama T."/>
            <person name="Uemura T."/>
            <person name="Hattori Y."/>
        </authorList>
    </citation>
    <scope>NUCLEOTIDE SEQUENCE [LARGE SCALE GENOMIC DNA]</scope>
    <source>
        <strain evidence="5 6">KH-74</strain>
    </source>
</reference>
<evidence type="ECO:0000256" key="2">
    <source>
        <dbReference type="ARBA" id="ARBA00023306"/>
    </source>
</evidence>
<feature type="compositionally biased region" description="Basic and acidic residues" evidence="3">
    <location>
        <begin position="429"/>
        <end position="440"/>
    </location>
</feature>
<dbReference type="CDD" id="cd13278">
    <property type="entry name" value="PH_Bud4"/>
    <property type="match status" value="1"/>
</dbReference>
<accession>A0AAV5RY55</accession>
<feature type="region of interest" description="Disordered" evidence="3">
    <location>
        <begin position="253"/>
        <end position="278"/>
    </location>
</feature>
<name>A0AAV5RY55_MAUHU</name>
<feature type="region of interest" description="Disordered" evidence="3">
    <location>
        <begin position="429"/>
        <end position="457"/>
    </location>
</feature>
<dbReference type="GO" id="GO:0007120">
    <property type="term" value="P:axial cellular bud site selection"/>
    <property type="evidence" value="ECO:0007669"/>
    <property type="project" value="TreeGrafter"/>
</dbReference>
<dbReference type="InterPro" id="IPR052007">
    <property type="entry name" value="Bud4"/>
</dbReference>
<dbReference type="Gene3D" id="2.30.29.30">
    <property type="entry name" value="Pleckstrin-homology domain (PH domain)/Phosphotyrosine-binding domain (PTB)"/>
    <property type="match status" value="1"/>
</dbReference>
<proteinExistence type="predicted"/>
<dbReference type="EMBL" id="BTGD01000005">
    <property type="protein sequence ID" value="GMM55646.1"/>
    <property type="molecule type" value="Genomic_DNA"/>
</dbReference>